<dbReference type="GO" id="GO:0004519">
    <property type="term" value="F:endonuclease activity"/>
    <property type="evidence" value="ECO:0007669"/>
    <property type="project" value="UniProtKB-KW"/>
</dbReference>
<dbReference type="CDD" id="cd00085">
    <property type="entry name" value="HNHc"/>
    <property type="match status" value="1"/>
</dbReference>
<dbReference type="EMBL" id="DXHV01000055">
    <property type="protein sequence ID" value="HIW00604.1"/>
    <property type="molecule type" value="Genomic_DNA"/>
</dbReference>
<reference evidence="2" key="1">
    <citation type="journal article" date="2021" name="PeerJ">
        <title>Extensive microbial diversity within the chicken gut microbiome revealed by metagenomics and culture.</title>
        <authorList>
            <person name="Gilroy R."/>
            <person name="Ravi A."/>
            <person name="Getino M."/>
            <person name="Pursley I."/>
            <person name="Horton D.L."/>
            <person name="Alikhan N.F."/>
            <person name="Baker D."/>
            <person name="Gharbi K."/>
            <person name="Hall N."/>
            <person name="Watson M."/>
            <person name="Adriaenssens E.M."/>
            <person name="Foster-Nyarko E."/>
            <person name="Jarju S."/>
            <person name="Secka A."/>
            <person name="Antonio M."/>
            <person name="Oren A."/>
            <person name="Chaudhuri R.R."/>
            <person name="La Ragione R."/>
            <person name="Hildebrand F."/>
            <person name="Pallen M.J."/>
        </authorList>
    </citation>
    <scope>NUCLEOTIDE SEQUENCE</scope>
    <source>
        <strain evidence="2">ChiHecec2B26-446</strain>
    </source>
</reference>
<dbReference type="InterPro" id="IPR003615">
    <property type="entry name" value="HNH_nuc"/>
</dbReference>
<feature type="domain" description="HNH nuclease" evidence="1">
    <location>
        <begin position="30"/>
        <end position="86"/>
    </location>
</feature>
<accession>A0A9D1TPP5</accession>
<organism evidence="2 3">
    <name type="scientific">Candidatus Desulfovibrio intestinipullorum</name>
    <dbReference type="NCBI Taxonomy" id="2838536"/>
    <lineage>
        <taxon>Bacteria</taxon>
        <taxon>Pseudomonadati</taxon>
        <taxon>Thermodesulfobacteriota</taxon>
        <taxon>Desulfovibrionia</taxon>
        <taxon>Desulfovibrionales</taxon>
        <taxon>Desulfovibrionaceae</taxon>
        <taxon>Desulfovibrio</taxon>
    </lineage>
</organism>
<name>A0A9D1TPP5_9BACT</name>
<evidence type="ECO:0000259" key="1">
    <source>
        <dbReference type="SMART" id="SM00507"/>
    </source>
</evidence>
<evidence type="ECO:0000313" key="2">
    <source>
        <dbReference type="EMBL" id="HIW00604.1"/>
    </source>
</evidence>
<proteinExistence type="predicted"/>
<comment type="caution">
    <text evidence="2">The sequence shown here is derived from an EMBL/GenBank/DDBJ whole genome shotgun (WGS) entry which is preliminary data.</text>
</comment>
<gene>
    <name evidence="2" type="ORF">H9894_05370</name>
</gene>
<keyword evidence="2" id="KW-0540">Nuclease</keyword>
<dbReference type="SMART" id="SM00507">
    <property type="entry name" value="HNHc"/>
    <property type="match status" value="1"/>
</dbReference>
<keyword evidence="2" id="KW-0255">Endonuclease</keyword>
<dbReference type="AlphaFoldDB" id="A0A9D1TPP5"/>
<protein>
    <submittedName>
        <fullName evidence="2">HNH endonuclease</fullName>
    </submittedName>
</protein>
<dbReference type="Proteomes" id="UP000886752">
    <property type="component" value="Unassembled WGS sequence"/>
</dbReference>
<reference evidence="2" key="2">
    <citation type="submission" date="2021-04" db="EMBL/GenBank/DDBJ databases">
        <authorList>
            <person name="Gilroy R."/>
        </authorList>
    </citation>
    <scope>NUCLEOTIDE SEQUENCE</scope>
    <source>
        <strain evidence="2">ChiHecec2B26-446</strain>
    </source>
</reference>
<keyword evidence="2" id="KW-0378">Hydrolase</keyword>
<sequence length="266" mass="30344">MEFTLANVVRGAVWLQTSMDNDTRGTARDPRFAALRHDDWTCQGCGCRSSPCDEDLWAGLEVHHKDDNPDNQTLANLATLCPLCHGLMHCDLMLEQGLLPGRFLWSERIPQRFLTLYVHVRAVVDVRCARLAEQGIVHAKEARSTEEERMLRIRDRCEEVDRALARCTLAGVTLTLRGRRYDLADMLDGREAALGLVLGRLVRTGSREERARAAARLRPLRWLCDWRRHPKARVYAQSEVWGSASEWAGQWFAETRRLLGRAGLSR</sequence>
<evidence type="ECO:0000313" key="3">
    <source>
        <dbReference type="Proteomes" id="UP000886752"/>
    </source>
</evidence>